<dbReference type="GeneID" id="33566779"/>
<evidence type="ECO:0000313" key="6">
    <source>
        <dbReference type="Proteomes" id="UP000193648"/>
    </source>
</evidence>
<dbReference type="AlphaFoldDB" id="A0A1Y2GGI7"/>
<keyword evidence="1 3" id="KW-0732">Signal</keyword>
<organism evidence="5 6">
    <name type="scientific">Lobosporangium transversale</name>
    <dbReference type="NCBI Taxonomy" id="64571"/>
    <lineage>
        <taxon>Eukaryota</taxon>
        <taxon>Fungi</taxon>
        <taxon>Fungi incertae sedis</taxon>
        <taxon>Mucoromycota</taxon>
        <taxon>Mortierellomycotina</taxon>
        <taxon>Mortierellomycetes</taxon>
        <taxon>Mortierellales</taxon>
        <taxon>Mortierellaceae</taxon>
        <taxon>Lobosporangium</taxon>
    </lineage>
</organism>
<protein>
    <recommendedName>
        <fullName evidence="4">Yeast cell wall synthesis Kre9/Knh1-like N-terminal domain-containing protein</fullName>
    </recommendedName>
</protein>
<evidence type="ECO:0000259" key="4">
    <source>
        <dbReference type="Pfam" id="PF10342"/>
    </source>
</evidence>
<gene>
    <name evidence="5" type="ORF">BCR41DRAFT_357669</name>
</gene>
<feature type="region of interest" description="Disordered" evidence="2">
    <location>
        <begin position="126"/>
        <end position="158"/>
    </location>
</feature>
<feature type="compositionally biased region" description="Low complexity" evidence="2">
    <location>
        <begin position="142"/>
        <end position="158"/>
    </location>
</feature>
<reference evidence="5 6" key="1">
    <citation type="submission" date="2016-07" db="EMBL/GenBank/DDBJ databases">
        <title>Pervasive Adenine N6-methylation of Active Genes in Fungi.</title>
        <authorList>
            <consortium name="DOE Joint Genome Institute"/>
            <person name="Mondo S.J."/>
            <person name="Dannebaum R.O."/>
            <person name="Kuo R.C."/>
            <person name="Labutti K."/>
            <person name="Haridas S."/>
            <person name="Kuo A."/>
            <person name="Salamov A."/>
            <person name="Ahrendt S.R."/>
            <person name="Lipzen A."/>
            <person name="Sullivan W."/>
            <person name="Andreopoulos W.B."/>
            <person name="Clum A."/>
            <person name="Lindquist E."/>
            <person name="Daum C."/>
            <person name="Ramamoorthy G.K."/>
            <person name="Gryganskyi A."/>
            <person name="Culley D."/>
            <person name="Magnuson J.K."/>
            <person name="James T.Y."/>
            <person name="O'Malley M.A."/>
            <person name="Stajich J.E."/>
            <person name="Spatafora J.W."/>
            <person name="Visel A."/>
            <person name="Grigoriev I.V."/>
        </authorList>
    </citation>
    <scope>NUCLEOTIDE SEQUENCE [LARGE SCALE GENOMIC DNA]</scope>
    <source>
        <strain evidence="5 6">NRRL 3116</strain>
    </source>
</reference>
<feature type="domain" description="Yeast cell wall synthesis Kre9/Knh1-like N-terminal" evidence="4">
    <location>
        <begin position="55"/>
        <end position="131"/>
    </location>
</feature>
<dbReference type="InParanoid" id="A0A1Y2GGI7"/>
<dbReference type="RefSeq" id="XP_021879176.1">
    <property type="nucleotide sequence ID" value="XM_022024935.1"/>
</dbReference>
<feature type="signal peptide" evidence="3">
    <location>
        <begin position="1"/>
        <end position="18"/>
    </location>
</feature>
<dbReference type="EMBL" id="MCFF01000031">
    <property type="protein sequence ID" value="ORZ10269.1"/>
    <property type="molecule type" value="Genomic_DNA"/>
</dbReference>
<comment type="caution">
    <text evidence="5">The sequence shown here is derived from an EMBL/GenBank/DDBJ whole genome shotgun (WGS) entry which is preliminary data.</text>
</comment>
<evidence type="ECO:0000313" key="5">
    <source>
        <dbReference type="EMBL" id="ORZ10269.1"/>
    </source>
</evidence>
<accession>A0A1Y2GGI7</accession>
<proteinExistence type="predicted"/>
<name>A0A1Y2GGI7_9FUNG</name>
<sequence>MFIKSAVAALALVAAVSAQTYNRTYFTNPVGEGISYPIGSKQVFSWQLPCVAPSSWVAKEPTKVPVQFLNANNADNAFFLKEITTIDCTKNSGNVEWNVPTDYPANGKYSLRIVVDTAAGPQNAYSGVFTITDPNTPPSNNNPPSNDKPADNNKPSSASTVAPAFAGAVAVAVAAAMF</sequence>
<dbReference type="InterPro" id="IPR018466">
    <property type="entry name" value="Kre9/Knh1-like_N"/>
</dbReference>
<evidence type="ECO:0000256" key="1">
    <source>
        <dbReference type="ARBA" id="ARBA00022729"/>
    </source>
</evidence>
<dbReference type="Pfam" id="PF10342">
    <property type="entry name" value="Kre9_KNH"/>
    <property type="match status" value="1"/>
</dbReference>
<feature type="chain" id="PRO_5012824625" description="Yeast cell wall synthesis Kre9/Knh1-like N-terminal domain-containing protein" evidence="3">
    <location>
        <begin position="19"/>
        <end position="178"/>
    </location>
</feature>
<evidence type="ECO:0000256" key="2">
    <source>
        <dbReference type="SAM" id="MobiDB-lite"/>
    </source>
</evidence>
<evidence type="ECO:0000256" key="3">
    <source>
        <dbReference type="SAM" id="SignalP"/>
    </source>
</evidence>
<dbReference type="OrthoDB" id="2434096at2759"/>
<keyword evidence="6" id="KW-1185">Reference proteome</keyword>
<dbReference type="Proteomes" id="UP000193648">
    <property type="component" value="Unassembled WGS sequence"/>
</dbReference>